<organism evidence="3 4">
    <name type="scientific">Cellvibrio zantedeschiae</name>
    <dbReference type="NCBI Taxonomy" id="1237077"/>
    <lineage>
        <taxon>Bacteria</taxon>
        <taxon>Pseudomonadati</taxon>
        <taxon>Pseudomonadota</taxon>
        <taxon>Gammaproteobacteria</taxon>
        <taxon>Cellvibrionales</taxon>
        <taxon>Cellvibrionaceae</taxon>
        <taxon>Cellvibrio</taxon>
    </lineage>
</organism>
<evidence type="ECO:0000313" key="4">
    <source>
        <dbReference type="Proteomes" id="UP000619761"/>
    </source>
</evidence>
<evidence type="ECO:0000313" key="3">
    <source>
        <dbReference type="EMBL" id="GGY83734.1"/>
    </source>
</evidence>
<evidence type="ECO:0000256" key="1">
    <source>
        <dbReference type="SAM" id="SignalP"/>
    </source>
</evidence>
<evidence type="ECO:0000259" key="2">
    <source>
        <dbReference type="Pfam" id="PF20597"/>
    </source>
</evidence>
<feature type="signal peptide" evidence="1">
    <location>
        <begin position="1"/>
        <end position="23"/>
    </location>
</feature>
<dbReference type="NCBIfam" id="TIGR04215">
    <property type="entry name" value="choice_anch_A"/>
    <property type="match status" value="1"/>
</dbReference>
<comment type="caution">
    <text evidence="3">The sequence shown here is derived from an EMBL/GenBank/DDBJ whole genome shotgun (WGS) entry which is preliminary data.</text>
</comment>
<proteinExistence type="predicted"/>
<dbReference type="RefSeq" id="WP_189420208.1">
    <property type="nucleotide sequence ID" value="NZ_BMYZ01000003.1"/>
</dbReference>
<feature type="domain" description="Choice-of-anchor A" evidence="2">
    <location>
        <begin position="24"/>
        <end position="273"/>
    </location>
</feature>
<protein>
    <recommendedName>
        <fullName evidence="2">Choice-of-anchor A domain-containing protein</fullName>
    </recommendedName>
</protein>
<dbReference type="Pfam" id="PF20597">
    <property type="entry name" value="pAdhesive_15"/>
    <property type="match status" value="1"/>
</dbReference>
<reference evidence="4" key="1">
    <citation type="journal article" date="2019" name="Int. J. Syst. Evol. Microbiol.">
        <title>The Global Catalogue of Microorganisms (GCM) 10K type strain sequencing project: providing services to taxonomists for standard genome sequencing and annotation.</title>
        <authorList>
            <consortium name="The Broad Institute Genomics Platform"/>
            <consortium name="The Broad Institute Genome Sequencing Center for Infectious Disease"/>
            <person name="Wu L."/>
            <person name="Ma J."/>
        </authorList>
    </citation>
    <scope>NUCLEOTIDE SEQUENCE [LARGE SCALE GENOMIC DNA]</scope>
    <source>
        <strain evidence="4">KCTC 32239</strain>
    </source>
</reference>
<sequence>MPVKYIKRIAALSLVAASVGASATPLNDYNLILSGDLNVSGGSGHIEGKAFIGGNVLKGSVFAQHVNKSSTADTVKVVGNFTSNNAMHVEAGYVAYQGTFSGPTNICNGNGMGQSGCLKKVNDNSLTTEKNALLAELTSETNYFKSLATSANFAITGDSQNKTFKYTGAATDLAVFNIAAADLANLNWGVDFGSAVNVLINVSGTTFNAGNAHVNGFQNKANNVLWNFADATALNFGDSWYGSILALNATINTNSNLNGAIAAKSYIGNGEIHDYHWNYTPPKPPKPPVKVSEPSTLLLSLLGLGLILVGRARRK</sequence>
<accession>A0ABQ3BC18</accession>
<keyword evidence="4" id="KW-1185">Reference proteome</keyword>
<name>A0ABQ3BC18_9GAMM</name>
<dbReference type="EMBL" id="BMYZ01000003">
    <property type="protein sequence ID" value="GGY83734.1"/>
    <property type="molecule type" value="Genomic_DNA"/>
</dbReference>
<feature type="chain" id="PRO_5045401439" description="Choice-of-anchor A domain-containing protein" evidence="1">
    <location>
        <begin position="24"/>
        <end position="315"/>
    </location>
</feature>
<dbReference type="Proteomes" id="UP000619761">
    <property type="component" value="Unassembled WGS sequence"/>
</dbReference>
<dbReference type="InterPro" id="IPR026588">
    <property type="entry name" value="Choice_anch_A"/>
</dbReference>
<gene>
    <name evidence="3" type="ORF">GCM10011613_30800</name>
</gene>
<keyword evidence="1" id="KW-0732">Signal</keyword>